<keyword evidence="9 10" id="KW-0472">Membrane</keyword>
<dbReference type="RefSeq" id="WP_004530728.1">
    <property type="nucleotide sequence ID" value="NZ_AP028082.1"/>
</dbReference>
<gene>
    <name evidence="13" type="ORF">Y036_4678</name>
</gene>
<dbReference type="GO" id="GO:0098797">
    <property type="term" value="C:plasma membrane protein complex"/>
    <property type="evidence" value="ECO:0007669"/>
    <property type="project" value="TreeGrafter"/>
</dbReference>
<feature type="compositionally biased region" description="Pro residues" evidence="11">
    <location>
        <begin position="77"/>
        <end position="108"/>
    </location>
</feature>
<evidence type="ECO:0000256" key="5">
    <source>
        <dbReference type="ARBA" id="ARBA00022519"/>
    </source>
</evidence>
<evidence type="ECO:0000259" key="12">
    <source>
        <dbReference type="PROSITE" id="PS52015"/>
    </source>
</evidence>
<dbReference type="InterPro" id="IPR006260">
    <property type="entry name" value="TonB/TolA_C"/>
</dbReference>
<dbReference type="SUPFAM" id="SSF74653">
    <property type="entry name" value="TolA/TonB C-terminal domain"/>
    <property type="match status" value="1"/>
</dbReference>
<comment type="similarity">
    <text evidence="2 10">Belongs to the TonB family.</text>
</comment>
<keyword evidence="10" id="KW-0735">Signal-anchor</keyword>
<evidence type="ECO:0000256" key="7">
    <source>
        <dbReference type="ARBA" id="ARBA00022927"/>
    </source>
</evidence>
<evidence type="ECO:0000256" key="11">
    <source>
        <dbReference type="SAM" id="MobiDB-lite"/>
    </source>
</evidence>
<accession>A0A7U5K2F8</accession>
<dbReference type="PANTHER" id="PTHR33446:SF2">
    <property type="entry name" value="PROTEIN TONB"/>
    <property type="match status" value="1"/>
</dbReference>
<feature type="compositionally biased region" description="Low complexity" evidence="11">
    <location>
        <begin position="130"/>
        <end position="147"/>
    </location>
</feature>
<organism evidence="13 14">
    <name type="scientific">Burkholderia pseudomallei</name>
    <name type="common">Pseudomonas pseudomallei</name>
    <dbReference type="NCBI Taxonomy" id="28450"/>
    <lineage>
        <taxon>Bacteria</taxon>
        <taxon>Pseudomonadati</taxon>
        <taxon>Pseudomonadota</taxon>
        <taxon>Betaproteobacteria</taxon>
        <taxon>Burkholderiales</taxon>
        <taxon>Burkholderiaceae</taxon>
        <taxon>Burkholderia</taxon>
        <taxon>pseudomallei group</taxon>
    </lineage>
</organism>
<dbReference type="GO" id="GO:0030288">
    <property type="term" value="C:outer membrane-bounded periplasmic space"/>
    <property type="evidence" value="ECO:0007669"/>
    <property type="project" value="InterPro"/>
</dbReference>
<comment type="function">
    <text evidence="10">Interacts with outer membrane receptor proteins that carry out high-affinity binding and energy dependent uptake into the periplasmic space of specific substrates. It could act to transduce energy from the cytoplasmic membrane to specific energy-requiring processes in the outer membrane, resulting in the release into the periplasm of ligands bound by these outer membrane proteins.</text>
</comment>
<protein>
    <recommendedName>
        <fullName evidence="10">Protein TonB</fullName>
    </recommendedName>
</protein>
<dbReference type="GO" id="GO:0031992">
    <property type="term" value="F:energy transducer activity"/>
    <property type="evidence" value="ECO:0007669"/>
    <property type="project" value="InterPro"/>
</dbReference>
<dbReference type="Pfam" id="PF03544">
    <property type="entry name" value="TonB_C"/>
    <property type="match status" value="1"/>
</dbReference>
<dbReference type="PANTHER" id="PTHR33446">
    <property type="entry name" value="PROTEIN TONB-RELATED"/>
    <property type="match status" value="1"/>
</dbReference>
<evidence type="ECO:0000256" key="8">
    <source>
        <dbReference type="ARBA" id="ARBA00022989"/>
    </source>
</evidence>
<keyword evidence="3 10" id="KW-0813">Transport</keyword>
<dbReference type="InterPro" id="IPR051045">
    <property type="entry name" value="TonB-dependent_transducer"/>
</dbReference>
<dbReference type="GO" id="GO:0015891">
    <property type="term" value="P:siderophore transport"/>
    <property type="evidence" value="ECO:0007669"/>
    <property type="project" value="InterPro"/>
</dbReference>
<sequence>MQVSNSLPGASAPAFSRMNPRIVTAAVTVLAGHALLLTGALLMRNDVPHRPLESKTITAQLLSAPVAQPAGIQSAPAPTPPQPVPKAKPKPAPTPVPRPVAKPSPTPLPVTHEPAPNAITAPEPAPAAPVAPAETSAKAAPPAGAPTNRPTMEIVAPKEGAHLSCQIAKAAYPSMSKRRGETGVVKVRFVVGLTGKIESAQVVQSSGFARLDDAALDAIRSSPCQPYLQNGQPMRAAYTQPYDFTLTD</sequence>
<feature type="domain" description="TonB C-terminal" evidence="12">
    <location>
        <begin position="157"/>
        <end position="248"/>
    </location>
</feature>
<dbReference type="Proteomes" id="UP000030475">
    <property type="component" value="Unassembled WGS sequence"/>
</dbReference>
<dbReference type="InterPro" id="IPR003538">
    <property type="entry name" value="TonB"/>
</dbReference>
<evidence type="ECO:0000256" key="10">
    <source>
        <dbReference type="RuleBase" id="RU362123"/>
    </source>
</evidence>
<evidence type="ECO:0000313" key="13">
    <source>
        <dbReference type="EMBL" id="KGX10523.1"/>
    </source>
</evidence>
<dbReference type="NCBIfam" id="TIGR01352">
    <property type="entry name" value="tonB_Cterm"/>
    <property type="match status" value="1"/>
</dbReference>
<dbReference type="PROSITE" id="PS52015">
    <property type="entry name" value="TONB_CTD"/>
    <property type="match status" value="1"/>
</dbReference>
<evidence type="ECO:0000256" key="6">
    <source>
        <dbReference type="ARBA" id="ARBA00022692"/>
    </source>
</evidence>
<name>A0A7U5K2F8_BURPE</name>
<feature type="transmembrane region" description="Helical" evidence="10">
    <location>
        <begin position="22"/>
        <end position="43"/>
    </location>
</feature>
<keyword evidence="7 10" id="KW-0653">Protein transport</keyword>
<evidence type="ECO:0000256" key="1">
    <source>
        <dbReference type="ARBA" id="ARBA00004383"/>
    </source>
</evidence>
<dbReference type="PRINTS" id="PR01374">
    <property type="entry name" value="TONBPROTEIN"/>
</dbReference>
<evidence type="ECO:0000256" key="3">
    <source>
        <dbReference type="ARBA" id="ARBA00022448"/>
    </source>
</evidence>
<evidence type="ECO:0000256" key="4">
    <source>
        <dbReference type="ARBA" id="ARBA00022475"/>
    </source>
</evidence>
<dbReference type="GO" id="GO:0055085">
    <property type="term" value="P:transmembrane transport"/>
    <property type="evidence" value="ECO:0007669"/>
    <property type="project" value="InterPro"/>
</dbReference>
<dbReference type="AlphaFoldDB" id="A0A7U5K2F8"/>
<comment type="caution">
    <text evidence="13">The sequence shown here is derived from an EMBL/GenBank/DDBJ whole genome shotgun (WGS) entry which is preliminary data.</text>
</comment>
<keyword evidence="5 10" id="KW-0997">Cell inner membrane</keyword>
<reference evidence="13 14" key="1">
    <citation type="submission" date="2014-08" db="EMBL/GenBank/DDBJ databases">
        <authorList>
            <person name="Bunnell A."/>
            <person name="Chain P.S."/>
            <person name="Chertkov O."/>
            <person name="Currie B.J."/>
            <person name="Daligault H.E."/>
            <person name="Davenport K.W."/>
            <person name="Davis C."/>
            <person name="Gleasner C.D."/>
            <person name="Johnson S.L."/>
            <person name="Kaestli M."/>
            <person name="Koren S."/>
            <person name="Kunde Y.A."/>
            <person name="Mayo M."/>
            <person name="McMurry K.K."/>
            <person name="Price E.P."/>
            <person name="Reitenga K.G."/>
            <person name="Robison R."/>
            <person name="Rosovitz M.J."/>
            <person name="Sarovich D.S."/>
            <person name="Teshima H."/>
        </authorList>
    </citation>
    <scope>NUCLEOTIDE SEQUENCE [LARGE SCALE GENOMIC DNA]</scope>
    <source>
        <strain evidence="13 14">MSHR44</strain>
    </source>
</reference>
<feature type="compositionally biased region" description="Low complexity" evidence="11">
    <location>
        <begin position="113"/>
        <end position="122"/>
    </location>
</feature>
<evidence type="ECO:0000256" key="9">
    <source>
        <dbReference type="ARBA" id="ARBA00023136"/>
    </source>
</evidence>
<dbReference type="GO" id="GO:0015031">
    <property type="term" value="P:protein transport"/>
    <property type="evidence" value="ECO:0007669"/>
    <property type="project" value="UniProtKB-UniRule"/>
</dbReference>
<keyword evidence="8 10" id="KW-1133">Transmembrane helix</keyword>
<comment type="subcellular location">
    <subcellularLocation>
        <location evidence="1 10">Cell inner membrane</location>
        <topology evidence="1 10">Single-pass membrane protein</topology>
        <orientation evidence="1 10">Periplasmic side</orientation>
    </subcellularLocation>
</comment>
<dbReference type="InterPro" id="IPR037682">
    <property type="entry name" value="TonB_C"/>
</dbReference>
<proteinExistence type="inferred from homology"/>
<dbReference type="Gene3D" id="3.30.1150.10">
    <property type="match status" value="1"/>
</dbReference>
<keyword evidence="6 10" id="KW-0812">Transmembrane</keyword>
<dbReference type="EMBL" id="JQIM01000009">
    <property type="protein sequence ID" value="KGX10523.1"/>
    <property type="molecule type" value="Genomic_DNA"/>
</dbReference>
<keyword evidence="4 10" id="KW-1003">Cell membrane</keyword>
<evidence type="ECO:0000256" key="2">
    <source>
        <dbReference type="ARBA" id="ARBA00006555"/>
    </source>
</evidence>
<feature type="region of interest" description="Disordered" evidence="11">
    <location>
        <begin position="70"/>
        <end position="149"/>
    </location>
</feature>
<evidence type="ECO:0000313" key="14">
    <source>
        <dbReference type="Proteomes" id="UP000030475"/>
    </source>
</evidence>